<geneLocation type="mitochondrion" evidence="1"/>
<reference evidence="1" key="1">
    <citation type="journal article" date="2015" name="Genome Biol. Evol.">
        <title>Organellar Genomes of White Spruce (Picea glauca): Assembly and Annotation.</title>
        <authorList>
            <person name="Jackman S.D."/>
            <person name="Warren R.L."/>
            <person name="Gibb E.A."/>
            <person name="Vandervalk B.P."/>
            <person name="Mohamadi H."/>
            <person name="Chu J."/>
            <person name="Raymond A."/>
            <person name="Pleasance S."/>
            <person name="Coope R."/>
            <person name="Wildung M.R."/>
            <person name="Ritland C.E."/>
            <person name="Bousquet J."/>
            <person name="Jones S.J."/>
            <person name="Bohlmann J."/>
            <person name="Birol I."/>
        </authorList>
    </citation>
    <scope>NUCLEOTIDE SEQUENCE [LARGE SCALE GENOMIC DNA]</scope>
    <source>
        <tissue evidence="1">Flushing bud</tissue>
    </source>
</reference>
<sequence length="135" mass="15362">MKPLMVAMMLQGPTCLILMRQAQQQQEATQLLYTYPHIHYTTGREHKEHSRHTSQSRTHSSLLSFMLVTRNLIYSLTLGQLARVSPGTPNLAYLEGHVTQLETFRGLACTRGNHSFEPCNPNPILYTFIPPHFIG</sequence>
<evidence type="ECO:0000313" key="1">
    <source>
        <dbReference type="EMBL" id="KUM48249.1"/>
    </source>
</evidence>
<dbReference type="EMBL" id="LKAM01000006">
    <property type="protein sequence ID" value="KUM48249.1"/>
    <property type="molecule type" value="Genomic_DNA"/>
</dbReference>
<accession>A0A101LZL5</accession>
<name>A0A101LZL5_PICGL</name>
<comment type="caution">
    <text evidence="1">The sequence shown here is derived from an EMBL/GenBank/DDBJ whole genome shotgun (WGS) entry which is preliminary data.</text>
</comment>
<protein>
    <submittedName>
        <fullName evidence="1">Uncharacterized protein</fullName>
    </submittedName>
</protein>
<dbReference type="AlphaFoldDB" id="A0A101LZL5"/>
<keyword evidence="1" id="KW-0496">Mitochondrion</keyword>
<proteinExistence type="predicted"/>
<gene>
    <name evidence="1" type="ORF">ABT39_MTgene5246</name>
</gene>
<organism evidence="1">
    <name type="scientific">Picea glauca</name>
    <name type="common">White spruce</name>
    <name type="synonym">Pinus glauca</name>
    <dbReference type="NCBI Taxonomy" id="3330"/>
    <lineage>
        <taxon>Eukaryota</taxon>
        <taxon>Viridiplantae</taxon>
        <taxon>Streptophyta</taxon>
        <taxon>Embryophyta</taxon>
        <taxon>Tracheophyta</taxon>
        <taxon>Spermatophyta</taxon>
        <taxon>Pinopsida</taxon>
        <taxon>Pinidae</taxon>
        <taxon>Conifers I</taxon>
        <taxon>Pinales</taxon>
        <taxon>Pinaceae</taxon>
        <taxon>Picea</taxon>
    </lineage>
</organism>